<evidence type="ECO:0000313" key="2">
    <source>
        <dbReference type="Proteomes" id="UP000057158"/>
    </source>
</evidence>
<dbReference type="PATRIC" id="fig|1603606.3.peg.1166"/>
<dbReference type="AlphaFoldDB" id="A0A0M4D072"/>
<dbReference type="OrthoDB" id="5397658at2"/>
<sequence>MDWFRLILTSEEVAAGAVEPYREAFSAAFTAARGPRTMALFARELDDGGVELLISPESAEHAAPLLEEWGALPCERPALLGLELLVGHTEMTYYMI</sequence>
<name>A0A0M4D072_9BACT</name>
<organism evidence="1 2">
    <name type="scientific">Desulfuromonas soudanensis</name>
    <dbReference type="NCBI Taxonomy" id="1603606"/>
    <lineage>
        <taxon>Bacteria</taxon>
        <taxon>Pseudomonadati</taxon>
        <taxon>Thermodesulfobacteriota</taxon>
        <taxon>Desulfuromonadia</taxon>
        <taxon>Desulfuromonadales</taxon>
        <taxon>Desulfuromonadaceae</taxon>
        <taxon>Desulfuromonas</taxon>
    </lineage>
</organism>
<gene>
    <name evidence="1" type="ORF">DSOUD_1061</name>
</gene>
<dbReference type="EMBL" id="CP010802">
    <property type="protein sequence ID" value="ALC15846.1"/>
    <property type="molecule type" value="Genomic_DNA"/>
</dbReference>
<accession>A0A0M4D072</accession>
<reference evidence="1 2" key="1">
    <citation type="submission" date="2015-07" db="EMBL/GenBank/DDBJ databases">
        <title>Isolation and Genomic Characterization of a Novel Halophilic Metal-Reducing Deltaproteobacterium from the Deep Subsurface.</title>
        <authorList>
            <person name="Badalamenti J.P."/>
            <person name="Summers Z.M."/>
            <person name="Gralnick J.A."/>
            <person name="Bond D.R."/>
        </authorList>
    </citation>
    <scope>NUCLEOTIDE SEQUENCE [LARGE SCALE GENOMIC DNA]</scope>
    <source>
        <strain evidence="1 2">WTL</strain>
    </source>
</reference>
<proteinExistence type="predicted"/>
<dbReference type="RefSeq" id="WP_053550008.1">
    <property type="nucleotide sequence ID" value="NZ_CP010802.1"/>
</dbReference>
<protein>
    <submittedName>
        <fullName evidence="1">Uncharacterized protein</fullName>
    </submittedName>
</protein>
<keyword evidence="2" id="KW-1185">Reference proteome</keyword>
<evidence type="ECO:0000313" key="1">
    <source>
        <dbReference type="EMBL" id="ALC15846.1"/>
    </source>
</evidence>
<dbReference type="KEGG" id="des:DSOUD_1061"/>
<dbReference type="Proteomes" id="UP000057158">
    <property type="component" value="Chromosome"/>
</dbReference>